<gene>
    <name evidence="2" type="ORF">ERS007657_04633</name>
</gene>
<name>A0A654U8W4_MYCTX</name>
<sequence>MALADAVREGGPSAGRRHHPGGNGAPLHGFDDFPAAATGAPTGGGVLAPPEPGAGRRRGHLRVLPDPAD</sequence>
<evidence type="ECO:0000313" key="2">
    <source>
        <dbReference type="EMBL" id="CFS23712.1"/>
    </source>
</evidence>
<dbReference type="Proteomes" id="UP000046680">
    <property type="component" value="Unassembled WGS sequence"/>
</dbReference>
<proteinExistence type="predicted"/>
<reference evidence="2 3" key="1">
    <citation type="submission" date="2015-03" db="EMBL/GenBank/DDBJ databases">
        <authorList>
            <consortium name="Pathogen Informatics"/>
        </authorList>
    </citation>
    <scope>NUCLEOTIDE SEQUENCE [LARGE SCALE GENOMIC DNA]</scope>
    <source>
        <strain evidence="2 3">C09601061</strain>
    </source>
</reference>
<feature type="region of interest" description="Disordered" evidence="1">
    <location>
        <begin position="1"/>
        <end position="69"/>
    </location>
</feature>
<dbReference type="AlphaFoldDB" id="A0A654U8W4"/>
<evidence type="ECO:0000313" key="3">
    <source>
        <dbReference type="Proteomes" id="UP000046680"/>
    </source>
</evidence>
<evidence type="ECO:0000256" key="1">
    <source>
        <dbReference type="SAM" id="MobiDB-lite"/>
    </source>
</evidence>
<dbReference type="EMBL" id="CGCX01003762">
    <property type="protein sequence ID" value="CFS23712.1"/>
    <property type="molecule type" value="Genomic_DNA"/>
</dbReference>
<protein>
    <submittedName>
        <fullName evidence="2">Uncharacterized protein</fullName>
    </submittedName>
</protein>
<organism evidence="2 3">
    <name type="scientific">Mycobacterium tuberculosis</name>
    <dbReference type="NCBI Taxonomy" id="1773"/>
    <lineage>
        <taxon>Bacteria</taxon>
        <taxon>Bacillati</taxon>
        <taxon>Actinomycetota</taxon>
        <taxon>Actinomycetes</taxon>
        <taxon>Mycobacteriales</taxon>
        <taxon>Mycobacteriaceae</taxon>
        <taxon>Mycobacterium</taxon>
        <taxon>Mycobacterium tuberculosis complex</taxon>
    </lineage>
</organism>
<accession>A0A654U8W4</accession>